<reference evidence="1 2" key="1">
    <citation type="submission" date="2009-02" db="EMBL/GenBank/DDBJ databases">
        <title>Sequencing of the draft genome and assembly of Lutiella nitroferrum 2002.</title>
        <authorList>
            <consortium name="US DOE Joint Genome Institute (JGI-PGF)"/>
            <person name="Lucas S."/>
            <person name="Copeland A."/>
            <person name="Lapidus A."/>
            <person name="Glavina del Rio T."/>
            <person name="Tice H."/>
            <person name="Bruce D."/>
            <person name="Goodwin L."/>
            <person name="Pitluck S."/>
            <person name="Larimer F."/>
            <person name="Land M.L."/>
            <person name="Hauser L."/>
            <person name="Coates J.D."/>
        </authorList>
    </citation>
    <scope>NUCLEOTIDE SEQUENCE [LARGE SCALE GENOMIC DNA]</scope>
    <source>
        <strain evidence="1 2">2002</strain>
    </source>
</reference>
<dbReference type="RefSeq" id="WP_008953989.1">
    <property type="nucleotide sequence ID" value="NZ_ACIS01000005.1"/>
</dbReference>
<dbReference type="Proteomes" id="UP000003165">
    <property type="component" value="Unassembled WGS sequence"/>
</dbReference>
<dbReference type="eggNOG" id="COG4447">
    <property type="taxonomic scope" value="Bacteria"/>
</dbReference>
<evidence type="ECO:0000313" key="2">
    <source>
        <dbReference type="Proteomes" id="UP000003165"/>
    </source>
</evidence>
<protein>
    <submittedName>
        <fullName evidence="1">Uncharacterized protein</fullName>
    </submittedName>
</protein>
<gene>
    <name evidence="1" type="ORF">FuraDRAFT_1969</name>
</gene>
<sequence length="1031" mass="110496">MKADLTRSTDRPDKHYRSVRMQQGRVQLDADWNEQQDILNRRIELETVDVIGHSGAPLAAPGFKLSGNGQNIDISAGHFYVEGLLCDNPAPASLIAQPSLKNTVSPILPAGFTQLPLPPANAAPLAGIMLYDGSGNAVTPPDGIYLGYLEAWLRHVTALEDPLIREVALGGPDSATRDQLIWQVKLMRVADPGADIACDSAFTPWDALVDAPDGKMGARAEPSKQPKDPCLLAPEAGFRRLENLLYRVEIHEDGSAGGKLRYKWSRDNGSIVSRVVRWLNDPAADEFEVASIGRDAYLSITAGCWLEFFDDTHELLGRAGTLVKVLKTEGNVVTLDLSSATGTLDKALFGDNPRVRRWDGWDDMAPLAANSPYDTGWVELEDGVEIKFLTGNYRVGDYWTMPARTATADIEWPQASGKAQFRAPEGTLRAFARLALLSCQSGNWTTLSDCRPLFPALTELTNLYYVGGDGQEAKPNPIVPQNVKLDHPLEVAVFNGEFPVAGVPVRFTAGSGSLNGAGLSVTVNTQGNGVAAVEWSLAPTGVSQSCKAELLEAGQPAVGKYNQIDFGACLSLASQVAYDPSQCPDLQAQGISDVQGAIDALCQKSHGGGCCIGVGKGGEFSTLDEALKKLIGSDQKDICLCLLPGEHQLEGDIELGGKGVNLFIHGAGPASRLILRDQALQLFDFASLTLQDFDLIALAANPSLSFDGCEELRIQRMHLSGLTEPGNSLVRVEGAQRIDLGGCVINAYQPASVQRARALIDHLVALAPMAAALETGKGELFASVPLTLAEAFANWSGAEREAFGQQVDTLLRSTALPLANGESEALLALRADIVAGADARRLVSGLNRLRGEWLLNPSGCALTLADAEADTLLADNHINGRVTLYGDATKEERLNQDIMEKLGQGFSQGKIRWLRGRGELLLRNNRLRELRLGDAMLQRLQELALDGGTLADVYRSLIADANVLAGLESELLGFDLALGQNVLDPSGSDVGIAIASQGKYLGNFAHNDFRLFTLGHVPEKFGNGGLNIVQI</sequence>
<dbReference type="EMBL" id="ACIS01000005">
    <property type="protein sequence ID" value="EEG08461.1"/>
    <property type="molecule type" value="Genomic_DNA"/>
</dbReference>
<organism evidence="1 2">
    <name type="scientific">Pseudogulbenkiania ferrooxidans 2002</name>
    <dbReference type="NCBI Taxonomy" id="279714"/>
    <lineage>
        <taxon>Bacteria</taxon>
        <taxon>Pseudomonadati</taxon>
        <taxon>Pseudomonadota</taxon>
        <taxon>Betaproteobacteria</taxon>
        <taxon>Neisseriales</taxon>
        <taxon>Chromobacteriaceae</taxon>
        <taxon>Pseudogulbenkiania</taxon>
    </lineage>
</organism>
<dbReference type="Pfam" id="PF20129">
    <property type="entry name" value="DUF6519"/>
    <property type="match status" value="2"/>
</dbReference>
<evidence type="ECO:0000313" key="1">
    <source>
        <dbReference type="EMBL" id="EEG08461.1"/>
    </source>
</evidence>
<keyword evidence="2" id="KW-1185">Reference proteome</keyword>
<accession>B9Z3N4</accession>
<name>B9Z3N4_9NEIS</name>
<dbReference type="InterPro" id="IPR045392">
    <property type="entry name" value="DUF6519"/>
</dbReference>
<proteinExistence type="predicted"/>
<comment type="caution">
    <text evidence="1">The sequence shown here is derived from an EMBL/GenBank/DDBJ whole genome shotgun (WGS) entry which is preliminary data.</text>
</comment>
<dbReference type="AlphaFoldDB" id="B9Z3N4"/>